<gene>
    <name evidence="6" type="ORF">PQU93_14460</name>
</gene>
<evidence type="ECO:0000313" key="6">
    <source>
        <dbReference type="EMBL" id="MDC7691975.1"/>
    </source>
</evidence>
<comment type="caution">
    <text evidence="6">The sequence shown here is derived from an EMBL/GenBank/DDBJ whole genome shotgun (WGS) entry which is preliminary data.</text>
</comment>
<keyword evidence="2" id="KW-0963">Cytoplasm</keyword>
<dbReference type="Gene3D" id="1.20.58.380">
    <property type="entry name" value="Flagellar protein flit"/>
    <property type="match status" value="1"/>
</dbReference>
<keyword evidence="6" id="KW-0969">Cilium</keyword>
<name>A0ABT5I7W0_VOGIN</name>
<dbReference type="RefSeq" id="WP_272803782.1">
    <property type="nucleotide sequence ID" value="NZ_JAQQKY010000009.1"/>
</dbReference>
<keyword evidence="6" id="KW-0282">Flagellum</keyword>
<evidence type="ECO:0000256" key="3">
    <source>
        <dbReference type="ARBA" id="ARBA00022795"/>
    </source>
</evidence>
<accession>A0ABT5I7W0</accession>
<reference evidence="6 7" key="1">
    <citation type="submission" date="2023-01" db="EMBL/GenBank/DDBJ databases">
        <title>Novel species of the genus Vogesella isolated from rivers.</title>
        <authorList>
            <person name="Lu H."/>
        </authorList>
    </citation>
    <scope>NUCLEOTIDE SEQUENCE [LARGE SCALE GENOMIC DNA]</scope>
    <source>
        <strain evidence="6 7">SH7W</strain>
    </source>
</reference>
<organism evidence="6 7">
    <name type="scientific">Vogesella indigofera</name>
    <name type="common">Pseudomonas indigofera</name>
    <dbReference type="NCBI Taxonomy" id="45465"/>
    <lineage>
        <taxon>Bacteria</taxon>
        <taxon>Pseudomonadati</taxon>
        <taxon>Pseudomonadota</taxon>
        <taxon>Betaproteobacteria</taxon>
        <taxon>Neisseriales</taxon>
        <taxon>Chromobacteriaceae</taxon>
        <taxon>Vogesella</taxon>
    </lineage>
</organism>
<keyword evidence="6" id="KW-0966">Cell projection</keyword>
<evidence type="ECO:0000256" key="1">
    <source>
        <dbReference type="ARBA" id="ARBA00004514"/>
    </source>
</evidence>
<keyword evidence="7" id="KW-1185">Reference proteome</keyword>
<dbReference type="InterPro" id="IPR008622">
    <property type="entry name" value="FliT"/>
</dbReference>
<dbReference type="Pfam" id="PF05400">
    <property type="entry name" value="FliT"/>
    <property type="match status" value="1"/>
</dbReference>
<protein>
    <recommendedName>
        <fullName evidence="5">Flagellar protein FliT</fullName>
    </recommendedName>
</protein>
<comment type="subcellular location">
    <subcellularLocation>
        <location evidence="1">Cytoplasm</location>
        <location evidence="1">Cytosol</location>
    </subcellularLocation>
</comment>
<dbReference type="Proteomes" id="UP001221566">
    <property type="component" value="Unassembled WGS sequence"/>
</dbReference>
<evidence type="ECO:0000256" key="2">
    <source>
        <dbReference type="ARBA" id="ARBA00022490"/>
    </source>
</evidence>
<evidence type="ECO:0000313" key="7">
    <source>
        <dbReference type="Proteomes" id="UP001221566"/>
    </source>
</evidence>
<evidence type="ECO:0000256" key="4">
    <source>
        <dbReference type="ARBA" id="ARBA00023186"/>
    </source>
</evidence>
<keyword evidence="3" id="KW-1005">Bacterial flagellum biogenesis</keyword>
<proteinExistence type="predicted"/>
<keyword evidence="4" id="KW-0143">Chaperone</keyword>
<evidence type="ECO:0000256" key="5">
    <source>
        <dbReference type="ARBA" id="ARBA00093797"/>
    </source>
</evidence>
<sequence length="101" mass="11574">MADTSEQLLRQYRDLGLALLELARKEEWDTVFEQQLLRDDIYARLTATPRIMPVSGQMRAIVEEALEANQQLAVLLQGRRQELQSLLGNVSTQLKLSSAYR</sequence>
<dbReference type="EMBL" id="JAQQKY010000009">
    <property type="protein sequence ID" value="MDC7691975.1"/>
    <property type="molecule type" value="Genomic_DNA"/>
</dbReference>